<evidence type="ECO:0000313" key="1">
    <source>
        <dbReference type="EMBL" id="RON15563.1"/>
    </source>
</evidence>
<gene>
    <name evidence="1" type="ORF">BK660_27735</name>
</gene>
<sequence>MLVITGPATIIVVIPMPTAVRENDAATQGQNREQGNQLCDSTKHFEILMVNAAMKPNLFIGCNMRPRFQRAIPSKR</sequence>
<reference evidence="1 2" key="1">
    <citation type="submission" date="2016-10" db="EMBL/GenBank/DDBJ databases">
        <title>Comparative genome analysis of multiple Pseudomonas spp. focuses on biocontrol and plant growth promoting traits.</title>
        <authorList>
            <person name="Tao X.-Y."/>
            <person name="Taylor C.G."/>
        </authorList>
    </citation>
    <scope>NUCLEOTIDE SEQUENCE [LARGE SCALE GENOMIC DNA]</scope>
    <source>
        <strain evidence="1 2">38D7</strain>
    </source>
</reference>
<evidence type="ECO:0000313" key="2">
    <source>
        <dbReference type="Proteomes" id="UP000285636"/>
    </source>
</evidence>
<name>A0A423HQV5_9PSED</name>
<dbReference type="EMBL" id="MOBK01000017">
    <property type="protein sequence ID" value="RON15563.1"/>
    <property type="molecule type" value="Genomic_DNA"/>
</dbReference>
<dbReference type="AlphaFoldDB" id="A0A423HQV5"/>
<dbReference type="Proteomes" id="UP000285636">
    <property type="component" value="Unassembled WGS sequence"/>
</dbReference>
<proteinExistence type="predicted"/>
<organism evidence="1 2">
    <name type="scientific">Pseudomonas brassicacearum</name>
    <dbReference type="NCBI Taxonomy" id="930166"/>
    <lineage>
        <taxon>Bacteria</taxon>
        <taxon>Pseudomonadati</taxon>
        <taxon>Pseudomonadota</taxon>
        <taxon>Gammaproteobacteria</taxon>
        <taxon>Pseudomonadales</taxon>
        <taxon>Pseudomonadaceae</taxon>
        <taxon>Pseudomonas</taxon>
    </lineage>
</organism>
<protein>
    <submittedName>
        <fullName evidence="1">Uncharacterized protein</fullName>
    </submittedName>
</protein>
<accession>A0A423HQV5</accession>
<comment type="caution">
    <text evidence="1">The sequence shown here is derived from an EMBL/GenBank/DDBJ whole genome shotgun (WGS) entry which is preliminary data.</text>
</comment>